<dbReference type="AlphaFoldDB" id="A0A9X2AFA6"/>
<protein>
    <submittedName>
        <fullName evidence="3">dTDP-glucose 4,6-dehydratase</fullName>
        <ecNumber evidence="3">4.2.1.46</ecNumber>
    </submittedName>
</protein>
<name>A0A9X2AFA6_9BACL</name>
<dbReference type="Proteomes" id="UP001139263">
    <property type="component" value="Unassembled WGS sequence"/>
</dbReference>
<comment type="similarity">
    <text evidence="1">Belongs to the NAD(P)-dependent epimerase/dehydratase family.</text>
</comment>
<comment type="caution">
    <text evidence="3">The sequence shown here is derived from an EMBL/GenBank/DDBJ whole genome shotgun (WGS) entry which is preliminary data.</text>
</comment>
<accession>A0A9X2AFA6</accession>
<gene>
    <name evidence="3" type="primary">strE</name>
    <name evidence="3" type="ORF">MM817_02522</name>
</gene>
<feature type="domain" description="NAD-dependent epimerase/dehydratase" evidence="2">
    <location>
        <begin position="3"/>
        <end position="232"/>
    </location>
</feature>
<dbReference type="GO" id="GO:0008460">
    <property type="term" value="F:dTDP-glucose 4,6-dehydratase activity"/>
    <property type="evidence" value="ECO:0007669"/>
    <property type="project" value="UniProtKB-EC"/>
</dbReference>
<evidence type="ECO:0000256" key="1">
    <source>
        <dbReference type="ARBA" id="ARBA00007637"/>
    </source>
</evidence>
<evidence type="ECO:0000259" key="2">
    <source>
        <dbReference type="Pfam" id="PF01370"/>
    </source>
</evidence>
<dbReference type="Gene3D" id="3.40.50.720">
    <property type="entry name" value="NAD(P)-binding Rossmann-like Domain"/>
    <property type="match status" value="1"/>
</dbReference>
<dbReference type="SUPFAM" id="SSF51735">
    <property type="entry name" value="NAD(P)-binding Rossmann-fold domains"/>
    <property type="match status" value="1"/>
</dbReference>
<evidence type="ECO:0000313" key="4">
    <source>
        <dbReference type="Proteomes" id="UP001139263"/>
    </source>
</evidence>
<keyword evidence="3" id="KW-0456">Lyase</keyword>
<keyword evidence="4" id="KW-1185">Reference proteome</keyword>
<sequence>MNILITGGRGFVGKYIVRDLIANGHHVIDYNRDIYPPISSDLHFPVYGDLFDIPRLESLIRQFQVDRVIHTAGLSHPAVSVDVPLTTIKSNVFGTSCVLEACRLCGISRVILLSSECVYGETEISVDTEENHALHPTTPYGVSKAAIDMLGLVYNTQYQMDTISLRISQIYGPGQVMQEDIKDAVKMAISGQQYQRSFGRDQTFQFIHVEDVSRATIAACTVGDHQSNVYNITGGTITTLGEVLDLILELIPSFQFEVGEGNLGYEERGIFNISKAKQELNFFPSISLEDGIRSYVEWLGENLN</sequence>
<dbReference type="Pfam" id="PF01370">
    <property type="entry name" value="Epimerase"/>
    <property type="match status" value="1"/>
</dbReference>
<dbReference type="InterPro" id="IPR036291">
    <property type="entry name" value="NAD(P)-bd_dom_sf"/>
</dbReference>
<evidence type="ECO:0000313" key="3">
    <source>
        <dbReference type="EMBL" id="MCI0184227.1"/>
    </source>
</evidence>
<dbReference type="InterPro" id="IPR001509">
    <property type="entry name" value="Epimerase_deHydtase"/>
</dbReference>
<dbReference type="EMBL" id="JALBUF010000010">
    <property type="protein sequence ID" value="MCI0184227.1"/>
    <property type="molecule type" value="Genomic_DNA"/>
</dbReference>
<dbReference type="EC" id="4.2.1.46" evidence="3"/>
<reference evidence="3" key="1">
    <citation type="submission" date="2022-03" db="EMBL/GenBank/DDBJ databases">
        <title>Draft Genome Sequence of Firmicute Strain S0AB, a Heterotrophic Iron/Sulfur-Oxidizing Extreme Acidophile.</title>
        <authorList>
            <person name="Vergara E."/>
            <person name="Pakostova E."/>
            <person name="Johnson D.B."/>
            <person name="Holmes D.S."/>
        </authorList>
    </citation>
    <scope>NUCLEOTIDE SEQUENCE</scope>
    <source>
        <strain evidence="3">S0AB</strain>
    </source>
</reference>
<organism evidence="3 4">
    <name type="scientific">Sulfoacidibacillus ferrooxidans</name>
    <dbReference type="NCBI Taxonomy" id="2005001"/>
    <lineage>
        <taxon>Bacteria</taxon>
        <taxon>Bacillati</taxon>
        <taxon>Bacillota</taxon>
        <taxon>Bacilli</taxon>
        <taxon>Bacillales</taxon>
        <taxon>Alicyclobacillaceae</taxon>
        <taxon>Sulfoacidibacillus</taxon>
    </lineage>
</organism>
<dbReference type="PANTHER" id="PTHR43000">
    <property type="entry name" value="DTDP-D-GLUCOSE 4,6-DEHYDRATASE-RELATED"/>
    <property type="match status" value="1"/>
</dbReference>
<dbReference type="RefSeq" id="WP_241715696.1">
    <property type="nucleotide sequence ID" value="NZ_JALBUF010000010.1"/>
</dbReference>
<proteinExistence type="inferred from homology"/>